<name>A0A5B7JGP7_PORTR</name>
<dbReference type="AlphaFoldDB" id="A0A5B7JGP7"/>
<evidence type="ECO:0000313" key="2">
    <source>
        <dbReference type="Proteomes" id="UP000324222"/>
    </source>
</evidence>
<dbReference type="Proteomes" id="UP000324222">
    <property type="component" value="Unassembled WGS sequence"/>
</dbReference>
<sequence length="76" mass="8617">MAKVFTISIPHVREYGVEEMDRCVAVRAAKGTSTWITFVGDSNQRQKLHSLFAFMPEDLTYSYYLGNEQVRGKAAV</sequence>
<organism evidence="1 2">
    <name type="scientific">Portunus trituberculatus</name>
    <name type="common">Swimming crab</name>
    <name type="synonym">Neptunus trituberculatus</name>
    <dbReference type="NCBI Taxonomy" id="210409"/>
    <lineage>
        <taxon>Eukaryota</taxon>
        <taxon>Metazoa</taxon>
        <taxon>Ecdysozoa</taxon>
        <taxon>Arthropoda</taxon>
        <taxon>Crustacea</taxon>
        <taxon>Multicrustacea</taxon>
        <taxon>Malacostraca</taxon>
        <taxon>Eumalacostraca</taxon>
        <taxon>Eucarida</taxon>
        <taxon>Decapoda</taxon>
        <taxon>Pleocyemata</taxon>
        <taxon>Brachyura</taxon>
        <taxon>Eubrachyura</taxon>
        <taxon>Portunoidea</taxon>
        <taxon>Portunidae</taxon>
        <taxon>Portuninae</taxon>
        <taxon>Portunus</taxon>
    </lineage>
</organism>
<accession>A0A5B7JGP7</accession>
<proteinExistence type="predicted"/>
<protein>
    <submittedName>
        <fullName evidence="1">Uncharacterized protein</fullName>
    </submittedName>
</protein>
<reference evidence="1 2" key="1">
    <citation type="submission" date="2019-05" db="EMBL/GenBank/DDBJ databases">
        <title>Another draft genome of Portunus trituberculatus and its Hox gene families provides insights of decapod evolution.</title>
        <authorList>
            <person name="Jeong J.-H."/>
            <person name="Song I."/>
            <person name="Kim S."/>
            <person name="Choi T."/>
            <person name="Kim D."/>
            <person name="Ryu S."/>
            <person name="Kim W."/>
        </authorList>
    </citation>
    <scope>NUCLEOTIDE SEQUENCE [LARGE SCALE GENOMIC DNA]</scope>
    <source>
        <tissue evidence="1">Muscle</tissue>
    </source>
</reference>
<dbReference type="EMBL" id="VSRR010095984">
    <property type="protein sequence ID" value="MPC93755.1"/>
    <property type="molecule type" value="Genomic_DNA"/>
</dbReference>
<comment type="caution">
    <text evidence="1">The sequence shown here is derived from an EMBL/GenBank/DDBJ whole genome shotgun (WGS) entry which is preliminary data.</text>
</comment>
<evidence type="ECO:0000313" key="1">
    <source>
        <dbReference type="EMBL" id="MPC93755.1"/>
    </source>
</evidence>
<dbReference type="OrthoDB" id="6376692at2759"/>
<gene>
    <name evidence="1" type="ORF">E2C01_088896</name>
</gene>
<keyword evidence="2" id="KW-1185">Reference proteome</keyword>